<evidence type="ECO:0000256" key="2">
    <source>
        <dbReference type="SAM" id="SignalP"/>
    </source>
</evidence>
<dbReference type="RefSeq" id="XP_002289398.1">
    <property type="nucleotide sequence ID" value="XM_002289362.1"/>
</dbReference>
<dbReference type="AlphaFoldDB" id="B8BZS3"/>
<proteinExistence type="predicted"/>
<keyword evidence="4" id="KW-1185">Reference proteome</keyword>
<feature type="compositionally biased region" description="Acidic residues" evidence="1">
    <location>
        <begin position="262"/>
        <end position="272"/>
    </location>
</feature>
<evidence type="ECO:0000256" key="1">
    <source>
        <dbReference type="SAM" id="MobiDB-lite"/>
    </source>
</evidence>
<accession>B8BZS3</accession>
<sequence length="309" mass="33895">MRHGPSFLILGSAFGLRALLLAHQPETNGANKASGEETNTRDYTRERASITVYCRRKERSVAGVFGSHSHQTHRFANTVVLPTMGGNNALQKIRTRSASIARRGRPNTPPRIVETGESKLSFQVVSVPKEYDPEHAKQSFNWMTNKLDSFQISHCATSNDETVKTEPAEKPKEMATTASTDCSSGWGEWWLFPCWGSTTKLDQSDELKTAFSSQPESMAETSYDGSGSSSEPSCSMEGEVLEVNAIVDDVSDVTSTPSENGSDSESEDDSDDSPSYRDSKTKKSMVGVDVKRERFEEVSLSSSDSSLSY</sequence>
<dbReference type="Proteomes" id="UP000001449">
    <property type="component" value="Chromosome 4"/>
</dbReference>
<gene>
    <name evidence="3" type="ORF">THAPSDRAFT_4609</name>
</gene>
<organism evidence="3 4">
    <name type="scientific">Thalassiosira pseudonana</name>
    <name type="common">Marine diatom</name>
    <name type="synonym">Cyclotella nana</name>
    <dbReference type="NCBI Taxonomy" id="35128"/>
    <lineage>
        <taxon>Eukaryota</taxon>
        <taxon>Sar</taxon>
        <taxon>Stramenopiles</taxon>
        <taxon>Ochrophyta</taxon>
        <taxon>Bacillariophyta</taxon>
        <taxon>Coscinodiscophyceae</taxon>
        <taxon>Thalassiosirophycidae</taxon>
        <taxon>Thalassiosirales</taxon>
        <taxon>Thalassiosiraceae</taxon>
        <taxon>Thalassiosira</taxon>
    </lineage>
</organism>
<feature type="signal peptide" evidence="2">
    <location>
        <begin position="1"/>
        <end position="22"/>
    </location>
</feature>
<dbReference type="HOGENOM" id="CLU_901642_0_0_1"/>
<dbReference type="GeneID" id="7446141"/>
<keyword evidence="2" id="KW-0732">Signal</keyword>
<feature type="region of interest" description="Disordered" evidence="1">
    <location>
        <begin position="158"/>
        <end position="179"/>
    </location>
</feature>
<protein>
    <submittedName>
        <fullName evidence="3">Uncharacterized protein</fullName>
    </submittedName>
</protein>
<name>B8BZS3_THAPS</name>
<feature type="compositionally biased region" description="Basic and acidic residues" evidence="1">
    <location>
        <begin position="161"/>
        <end position="173"/>
    </location>
</feature>
<reference evidence="3 4" key="1">
    <citation type="journal article" date="2004" name="Science">
        <title>The genome of the diatom Thalassiosira pseudonana: ecology, evolution, and metabolism.</title>
        <authorList>
            <person name="Armbrust E.V."/>
            <person name="Berges J.A."/>
            <person name="Bowler C."/>
            <person name="Green B.R."/>
            <person name="Martinez D."/>
            <person name="Putnam N.H."/>
            <person name="Zhou S."/>
            <person name="Allen A.E."/>
            <person name="Apt K.E."/>
            <person name="Bechner M."/>
            <person name="Brzezinski M.A."/>
            <person name="Chaal B.K."/>
            <person name="Chiovitti A."/>
            <person name="Davis A.K."/>
            <person name="Demarest M.S."/>
            <person name="Detter J.C."/>
            <person name="Glavina T."/>
            <person name="Goodstein D."/>
            <person name="Hadi M.Z."/>
            <person name="Hellsten U."/>
            <person name="Hildebrand M."/>
            <person name="Jenkins B.D."/>
            <person name="Jurka J."/>
            <person name="Kapitonov V.V."/>
            <person name="Kroger N."/>
            <person name="Lau W.W."/>
            <person name="Lane T.W."/>
            <person name="Larimer F.W."/>
            <person name="Lippmeier J.C."/>
            <person name="Lucas S."/>
            <person name="Medina M."/>
            <person name="Montsant A."/>
            <person name="Obornik M."/>
            <person name="Parker M.S."/>
            <person name="Palenik B."/>
            <person name="Pazour G.J."/>
            <person name="Richardson P.M."/>
            <person name="Rynearson T.A."/>
            <person name="Saito M.A."/>
            <person name="Schwartz D.C."/>
            <person name="Thamatrakoln K."/>
            <person name="Valentin K."/>
            <person name="Vardi A."/>
            <person name="Wilkerson F.P."/>
            <person name="Rokhsar D.S."/>
        </authorList>
    </citation>
    <scope>NUCLEOTIDE SEQUENCE [LARGE SCALE GENOMIC DNA]</scope>
    <source>
        <strain evidence="3 4">CCMP1335</strain>
    </source>
</reference>
<evidence type="ECO:0000313" key="3">
    <source>
        <dbReference type="EMBL" id="EED92935.1"/>
    </source>
</evidence>
<feature type="region of interest" description="Disordered" evidence="1">
    <location>
        <begin position="208"/>
        <end position="290"/>
    </location>
</feature>
<reference evidence="3 4" key="2">
    <citation type="journal article" date="2008" name="Nature">
        <title>The Phaeodactylum genome reveals the evolutionary history of diatom genomes.</title>
        <authorList>
            <person name="Bowler C."/>
            <person name="Allen A.E."/>
            <person name="Badger J.H."/>
            <person name="Grimwood J."/>
            <person name="Jabbari K."/>
            <person name="Kuo A."/>
            <person name="Maheswari U."/>
            <person name="Martens C."/>
            <person name="Maumus F."/>
            <person name="Otillar R.P."/>
            <person name="Rayko E."/>
            <person name="Salamov A."/>
            <person name="Vandepoele K."/>
            <person name="Beszteri B."/>
            <person name="Gruber A."/>
            <person name="Heijde M."/>
            <person name="Katinka M."/>
            <person name="Mock T."/>
            <person name="Valentin K."/>
            <person name="Verret F."/>
            <person name="Berges J.A."/>
            <person name="Brownlee C."/>
            <person name="Cadoret J.P."/>
            <person name="Chiovitti A."/>
            <person name="Choi C.J."/>
            <person name="Coesel S."/>
            <person name="De Martino A."/>
            <person name="Detter J.C."/>
            <person name="Durkin C."/>
            <person name="Falciatore A."/>
            <person name="Fournet J."/>
            <person name="Haruta M."/>
            <person name="Huysman M.J."/>
            <person name="Jenkins B.D."/>
            <person name="Jiroutova K."/>
            <person name="Jorgensen R.E."/>
            <person name="Joubert Y."/>
            <person name="Kaplan A."/>
            <person name="Kroger N."/>
            <person name="Kroth P.G."/>
            <person name="La Roche J."/>
            <person name="Lindquist E."/>
            <person name="Lommer M."/>
            <person name="Martin-Jezequel V."/>
            <person name="Lopez P.J."/>
            <person name="Lucas S."/>
            <person name="Mangogna M."/>
            <person name="McGinnis K."/>
            <person name="Medlin L.K."/>
            <person name="Montsant A."/>
            <person name="Oudot-Le Secq M.P."/>
            <person name="Napoli C."/>
            <person name="Obornik M."/>
            <person name="Parker M.S."/>
            <person name="Petit J.L."/>
            <person name="Porcel B.M."/>
            <person name="Poulsen N."/>
            <person name="Robison M."/>
            <person name="Rychlewski L."/>
            <person name="Rynearson T.A."/>
            <person name="Schmutz J."/>
            <person name="Shapiro H."/>
            <person name="Siaut M."/>
            <person name="Stanley M."/>
            <person name="Sussman M.R."/>
            <person name="Taylor A.R."/>
            <person name="Vardi A."/>
            <person name="von Dassow P."/>
            <person name="Vyverman W."/>
            <person name="Willis A."/>
            <person name="Wyrwicz L.S."/>
            <person name="Rokhsar D.S."/>
            <person name="Weissenbach J."/>
            <person name="Armbrust E.V."/>
            <person name="Green B.R."/>
            <person name="Van de Peer Y."/>
            <person name="Grigoriev I.V."/>
        </authorList>
    </citation>
    <scope>NUCLEOTIDE SEQUENCE [LARGE SCALE GENOMIC DNA]</scope>
    <source>
        <strain evidence="3 4">CCMP1335</strain>
    </source>
</reference>
<feature type="chain" id="PRO_5002869519" evidence="2">
    <location>
        <begin position="23"/>
        <end position="309"/>
    </location>
</feature>
<dbReference type="KEGG" id="tps:THAPSDRAFT_4609"/>
<dbReference type="PaxDb" id="35128-Thaps4609"/>
<feature type="compositionally biased region" description="Low complexity" evidence="1">
    <location>
        <begin position="220"/>
        <end position="238"/>
    </location>
</feature>
<evidence type="ECO:0000313" key="4">
    <source>
        <dbReference type="Proteomes" id="UP000001449"/>
    </source>
</evidence>
<dbReference type="EMBL" id="CM000641">
    <property type="protein sequence ID" value="EED92935.1"/>
    <property type="molecule type" value="Genomic_DNA"/>
</dbReference>
<dbReference type="InParanoid" id="B8BZS3"/>